<feature type="region of interest" description="Disordered" evidence="6">
    <location>
        <begin position="657"/>
        <end position="709"/>
    </location>
</feature>
<comment type="caution">
    <text evidence="9">The sequence shown here is derived from an EMBL/GenBank/DDBJ whole genome shotgun (WGS) entry which is preliminary data.</text>
</comment>
<dbReference type="PRINTS" id="PR01607">
    <property type="entry name" value="APYRASEFAMLY"/>
</dbReference>
<evidence type="ECO:0000313" key="10">
    <source>
        <dbReference type="Proteomes" id="UP000606115"/>
    </source>
</evidence>
<keyword evidence="7" id="KW-0472">Membrane</keyword>
<dbReference type="Gene3D" id="3.90.780.10">
    <property type="entry name" value="5'-Nucleotidase, C-terminal domain"/>
    <property type="match status" value="1"/>
</dbReference>
<keyword evidence="5" id="KW-0378">Hydrolase</keyword>
<dbReference type="InterPro" id="IPR019931">
    <property type="entry name" value="LPXTG_anchor"/>
</dbReference>
<dbReference type="SUPFAM" id="SSF55816">
    <property type="entry name" value="5'-nucleotidase (syn. UDP-sugar hydrolase), C-terminal domain"/>
    <property type="match status" value="1"/>
</dbReference>
<dbReference type="PROSITE" id="PS50847">
    <property type="entry name" value="GRAM_POS_ANCHORING"/>
    <property type="match status" value="1"/>
</dbReference>
<comment type="similarity">
    <text evidence="5">Belongs to the 5'-nucleotidase family.</text>
</comment>
<dbReference type="InterPro" id="IPR029052">
    <property type="entry name" value="Metallo-depent_PP-like"/>
</dbReference>
<evidence type="ECO:0000256" key="7">
    <source>
        <dbReference type="SAM" id="Phobius"/>
    </source>
</evidence>
<sequence length="744" mass="77404">MSAIRQIRNTGLASLATLSLLTTGAFAAQATTTATPAADENVTLNLLGINDFHGRIAADGDSAGAAVLAGAVDAQRAENPNTLFVSSGDNIGASTFASASQEDNPTIDALAAGGLDVSVVGNHEFDRGFADLTERVIPRFGDKAGEDGADFALGANVYEKGTKEPALREYAIRDVAGIKVGFIGTVTADVPSLVSPEGIKNLDFGSELEAANRVAKQLSDEDPANGEADVLVLLTHNGSDSTDCGAIAGEKTDYGTLIRDVDDSVDAIFSGHTHQAYNCDIDGRPVIQSHQYGTTLGQISLEINPATFEVAKSTSALIPLAEEDANGDWSPLFEANAEVRSIVDQAVEDSEVVGSEPVGQISEDILRGGEEPGSDRGVESTLGNTVADIHLWATSNKDFAGEPAEIAFMNPGGLRADLLYGEDGTVTYKAAADVQPFANTLITFDMTGKQIREALEQQWQPEGSERAKLHLGISNGLEYTYVEDAAFGKHIKDITFNAEPLNESATFKVAANAFLATGGDNFSAFASGTGHTDSGQIDLDATVNYFKSHDLVSPAPLGRASLAGTDWATVEIDPTQVVVGESAQVSVSGLEQGAELSATAFDGALVVEDIPAADAEGNTSFELAVPSDATLGENSLVVSQIQREGISVDFTVIEGAVAPTPSDEPTEEPSQSPSASAEATQSPSQSPSVSPSNDTNESPSKQPRDKDSLADTGFSASWIGIAAGVVIVAGIILLLIRSRKKNSH</sequence>
<dbReference type="InterPro" id="IPR036907">
    <property type="entry name" value="5'-Nucleotdase_C_sf"/>
</dbReference>
<dbReference type="SUPFAM" id="SSF56300">
    <property type="entry name" value="Metallo-dependent phosphatases"/>
    <property type="match status" value="1"/>
</dbReference>
<dbReference type="EMBL" id="BMKX01000007">
    <property type="protein sequence ID" value="GGJ66320.1"/>
    <property type="molecule type" value="Genomic_DNA"/>
</dbReference>
<dbReference type="GeneID" id="303304994"/>
<dbReference type="Pfam" id="PF00149">
    <property type="entry name" value="Metallophos"/>
    <property type="match status" value="1"/>
</dbReference>
<feature type="compositionally biased region" description="Low complexity" evidence="6">
    <location>
        <begin position="658"/>
        <end position="692"/>
    </location>
</feature>
<evidence type="ECO:0000256" key="6">
    <source>
        <dbReference type="SAM" id="MobiDB-lite"/>
    </source>
</evidence>
<dbReference type="InterPro" id="IPR004843">
    <property type="entry name" value="Calcineurin-like_PHP"/>
</dbReference>
<accession>A0ABQ2DPW4</accession>
<proteinExistence type="inferred from homology"/>
<dbReference type="Pfam" id="PF02872">
    <property type="entry name" value="5_nucleotid_C"/>
    <property type="match status" value="1"/>
</dbReference>
<organism evidence="9 10">
    <name type="scientific">Glutamicibacter ardleyensis</name>
    <dbReference type="NCBI Taxonomy" id="225894"/>
    <lineage>
        <taxon>Bacteria</taxon>
        <taxon>Bacillati</taxon>
        <taxon>Actinomycetota</taxon>
        <taxon>Actinomycetes</taxon>
        <taxon>Micrococcales</taxon>
        <taxon>Micrococcaceae</taxon>
        <taxon>Glutamicibacter</taxon>
    </lineage>
</organism>
<evidence type="ECO:0000256" key="4">
    <source>
        <dbReference type="ARBA" id="ARBA00023088"/>
    </source>
</evidence>
<feature type="signal peptide" evidence="5">
    <location>
        <begin position="1"/>
        <end position="27"/>
    </location>
</feature>
<dbReference type="InterPro" id="IPR006179">
    <property type="entry name" value="5_nucleotidase/apyrase"/>
</dbReference>
<keyword evidence="7" id="KW-1133">Transmembrane helix</keyword>
<evidence type="ECO:0000256" key="5">
    <source>
        <dbReference type="RuleBase" id="RU362119"/>
    </source>
</evidence>
<protein>
    <recommendedName>
        <fullName evidence="8">Gram-positive cocci surface proteins LPxTG domain-containing protein</fullName>
    </recommendedName>
</protein>
<feature type="chain" id="PRO_5044954245" description="Gram-positive cocci surface proteins LPxTG domain-containing protein" evidence="5">
    <location>
        <begin position="28"/>
        <end position="744"/>
    </location>
</feature>
<keyword evidence="3 5" id="KW-0732">Signal</keyword>
<keyword evidence="7" id="KW-0812">Transmembrane</keyword>
<gene>
    <name evidence="9" type="ORF">GCM10007173_26500</name>
</gene>
<name>A0ABQ2DPW4_9MICC</name>
<keyword evidence="2" id="KW-0964">Secreted</keyword>
<evidence type="ECO:0000259" key="8">
    <source>
        <dbReference type="PROSITE" id="PS50847"/>
    </source>
</evidence>
<feature type="domain" description="Gram-positive cocci surface proteins LPxTG" evidence="8">
    <location>
        <begin position="709"/>
        <end position="744"/>
    </location>
</feature>
<evidence type="ECO:0000256" key="3">
    <source>
        <dbReference type="ARBA" id="ARBA00022729"/>
    </source>
</evidence>
<dbReference type="Proteomes" id="UP000606115">
    <property type="component" value="Unassembled WGS sequence"/>
</dbReference>
<keyword evidence="4" id="KW-0572">Peptidoglycan-anchor</keyword>
<dbReference type="RefSeq" id="WP_096256238.1">
    <property type="nucleotide sequence ID" value="NZ_BMKX01000007.1"/>
</dbReference>
<keyword evidence="10" id="KW-1185">Reference proteome</keyword>
<dbReference type="PANTHER" id="PTHR11575:SF24">
    <property type="entry name" value="5'-NUCLEOTIDASE"/>
    <property type="match status" value="1"/>
</dbReference>
<evidence type="ECO:0000256" key="1">
    <source>
        <dbReference type="ARBA" id="ARBA00022512"/>
    </source>
</evidence>
<feature type="transmembrane region" description="Helical" evidence="7">
    <location>
        <begin position="716"/>
        <end position="736"/>
    </location>
</feature>
<reference evidence="10" key="1">
    <citation type="journal article" date="2019" name="Int. J. Syst. Evol. Microbiol.">
        <title>The Global Catalogue of Microorganisms (GCM) 10K type strain sequencing project: providing services to taxonomists for standard genome sequencing and annotation.</title>
        <authorList>
            <consortium name="The Broad Institute Genomics Platform"/>
            <consortium name="The Broad Institute Genome Sequencing Center for Infectious Disease"/>
            <person name="Wu L."/>
            <person name="Ma J."/>
        </authorList>
    </citation>
    <scope>NUCLEOTIDE SEQUENCE [LARGE SCALE GENOMIC DNA]</scope>
    <source>
        <strain evidence="10">CGMCC 1.3685</strain>
    </source>
</reference>
<evidence type="ECO:0000256" key="2">
    <source>
        <dbReference type="ARBA" id="ARBA00022525"/>
    </source>
</evidence>
<dbReference type="Gene3D" id="3.60.21.10">
    <property type="match status" value="1"/>
</dbReference>
<keyword evidence="1" id="KW-0134">Cell wall</keyword>
<dbReference type="PANTHER" id="PTHR11575">
    <property type="entry name" value="5'-NUCLEOTIDASE-RELATED"/>
    <property type="match status" value="1"/>
</dbReference>
<dbReference type="InterPro" id="IPR008334">
    <property type="entry name" value="5'-Nucleotdase_C"/>
</dbReference>
<evidence type="ECO:0000313" key="9">
    <source>
        <dbReference type="EMBL" id="GGJ66320.1"/>
    </source>
</evidence>
<keyword evidence="5" id="KW-0547">Nucleotide-binding</keyword>